<evidence type="ECO:0000256" key="9">
    <source>
        <dbReference type="RuleBase" id="RU003942"/>
    </source>
</evidence>
<keyword evidence="3" id="KW-1003">Cell membrane</keyword>
<accession>A0A4V5ZPS8</accession>
<dbReference type="Gene3D" id="1.10.3730.20">
    <property type="match status" value="1"/>
</dbReference>
<proteinExistence type="inferred from homology"/>
<evidence type="ECO:0000256" key="5">
    <source>
        <dbReference type="ARBA" id="ARBA00022989"/>
    </source>
</evidence>
<evidence type="ECO:0000256" key="4">
    <source>
        <dbReference type="ARBA" id="ARBA00022692"/>
    </source>
</evidence>
<keyword evidence="12" id="KW-1185">Reference proteome</keyword>
<name>A0A4V5ZPS8_9GAMM</name>
<evidence type="ECO:0000256" key="2">
    <source>
        <dbReference type="ARBA" id="ARBA00022448"/>
    </source>
</evidence>
<dbReference type="GO" id="GO:0005886">
    <property type="term" value="C:plasma membrane"/>
    <property type="evidence" value="ECO:0007669"/>
    <property type="project" value="UniProtKB-SubCell"/>
</dbReference>
<keyword evidence="6 10" id="KW-0472">Membrane</keyword>
<dbReference type="PANTHER" id="PTHR30561:SF0">
    <property type="entry name" value="GUANIDINIUM EXPORTER"/>
    <property type="match status" value="1"/>
</dbReference>
<dbReference type="Proteomes" id="UP000308707">
    <property type="component" value="Unassembled WGS sequence"/>
</dbReference>
<dbReference type="GO" id="GO:0022857">
    <property type="term" value="F:transmembrane transporter activity"/>
    <property type="evidence" value="ECO:0007669"/>
    <property type="project" value="InterPro"/>
</dbReference>
<dbReference type="EMBL" id="SZUA01000002">
    <property type="protein sequence ID" value="TKR30223.1"/>
    <property type="molecule type" value="Genomic_DNA"/>
</dbReference>
<keyword evidence="5 10" id="KW-1133">Transmembrane helix</keyword>
<evidence type="ECO:0000256" key="10">
    <source>
        <dbReference type="SAM" id="Phobius"/>
    </source>
</evidence>
<dbReference type="InterPro" id="IPR045324">
    <property type="entry name" value="Small_multidrug_res"/>
</dbReference>
<evidence type="ECO:0000256" key="3">
    <source>
        <dbReference type="ARBA" id="ARBA00022475"/>
    </source>
</evidence>
<sequence>MSTGLAWLLLIVSGALDVVWAVSMKYSQGYTRPGWSLLSLATLAAFVWLLGRALQALPLGNAYAVWTGVGAVGSVLMGVWLFGEAITPLRLGFIGLIVAGIVGLKLTSS</sequence>
<dbReference type="GO" id="GO:1990961">
    <property type="term" value="P:xenobiotic detoxification by transmembrane export across the plasma membrane"/>
    <property type="evidence" value="ECO:0007669"/>
    <property type="project" value="UniProtKB-ARBA"/>
</dbReference>
<dbReference type="FunFam" id="1.10.3730.20:FF:000001">
    <property type="entry name" value="Quaternary ammonium compound resistance transporter SugE"/>
    <property type="match status" value="1"/>
</dbReference>
<reference evidence="11 12" key="1">
    <citation type="submission" date="2019-04" db="EMBL/GenBank/DDBJ databases">
        <title>Reference strain of H23.</title>
        <authorList>
            <person name="Luo X."/>
        </authorList>
    </citation>
    <scope>NUCLEOTIDE SEQUENCE [LARGE SCALE GENOMIC DNA]</scope>
    <source>
        <strain evidence="11 12">H23</strain>
    </source>
</reference>
<dbReference type="InterPro" id="IPR037185">
    <property type="entry name" value="EmrE-like"/>
</dbReference>
<dbReference type="SUPFAM" id="SSF103481">
    <property type="entry name" value="Multidrug resistance efflux transporter EmrE"/>
    <property type="match status" value="1"/>
</dbReference>
<dbReference type="InterPro" id="IPR000390">
    <property type="entry name" value="Small_drug/metabolite_transptr"/>
</dbReference>
<feature type="transmembrane region" description="Helical" evidence="10">
    <location>
        <begin position="63"/>
        <end position="83"/>
    </location>
</feature>
<evidence type="ECO:0000256" key="8">
    <source>
        <dbReference type="ARBA" id="ARBA00039168"/>
    </source>
</evidence>
<evidence type="ECO:0000313" key="12">
    <source>
        <dbReference type="Proteomes" id="UP000308707"/>
    </source>
</evidence>
<comment type="similarity">
    <text evidence="7">Belongs to the drug/metabolite transporter (DMT) superfamily. Small multidrug resistance (SMR) (TC 2.A.7.1) family. Gdx/SugE subfamily.</text>
</comment>
<comment type="subcellular location">
    <subcellularLocation>
        <location evidence="1 9">Cell membrane</location>
        <topology evidence="1 9">Multi-pass membrane protein</topology>
    </subcellularLocation>
</comment>
<dbReference type="PANTHER" id="PTHR30561">
    <property type="entry name" value="SMR FAMILY PROTON-DEPENDENT DRUG EFFLUX TRANSPORTER SUGE"/>
    <property type="match status" value="1"/>
</dbReference>
<evidence type="ECO:0000256" key="7">
    <source>
        <dbReference type="ARBA" id="ARBA00038151"/>
    </source>
</evidence>
<feature type="transmembrane region" description="Helical" evidence="10">
    <location>
        <begin position="89"/>
        <end position="107"/>
    </location>
</feature>
<comment type="caution">
    <text evidence="11">The sequence shown here is derived from an EMBL/GenBank/DDBJ whole genome shotgun (WGS) entry which is preliminary data.</text>
</comment>
<dbReference type="RefSeq" id="WP_137266653.1">
    <property type="nucleotide sequence ID" value="NZ_SZUA01000002.1"/>
</dbReference>
<keyword evidence="2" id="KW-0813">Transport</keyword>
<feature type="transmembrane region" description="Helical" evidence="10">
    <location>
        <begin position="31"/>
        <end position="51"/>
    </location>
</feature>
<gene>
    <name evidence="11" type="ORF">FCE95_08770</name>
</gene>
<protein>
    <recommendedName>
        <fullName evidence="8">Guanidinium exporter</fullName>
    </recommendedName>
</protein>
<evidence type="ECO:0000256" key="1">
    <source>
        <dbReference type="ARBA" id="ARBA00004651"/>
    </source>
</evidence>
<dbReference type="AlphaFoldDB" id="A0A4V5ZPS8"/>
<keyword evidence="4 9" id="KW-0812">Transmembrane</keyword>
<dbReference type="OrthoDB" id="9808638at2"/>
<dbReference type="Pfam" id="PF00893">
    <property type="entry name" value="Multi_Drug_Res"/>
    <property type="match status" value="1"/>
</dbReference>
<evidence type="ECO:0000313" key="11">
    <source>
        <dbReference type="EMBL" id="TKR30223.1"/>
    </source>
</evidence>
<evidence type="ECO:0000256" key="6">
    <source>
        <dbReference type="ARBA" id="ARBA00023136"/>
    </source>
</evidence>
<organism evidence="11 12">
    <name type="scientific">Luteimonas gilva</name>
    <dbReference type="NCBI Taxonomy" id="2572684"/>
    <lineage>
        <taxon>Bacteria</taxon>
        <taxon>Pseudomonadati</taxon>
        <taxon>Pseudomonadota</taxon>
        <taxon>Gammaproteobacteria</taxon>
        <taxon>Lysobacterales</taxon>
        <taxon>Lysobacteraceae</taxon>
        <taxon>Luteimonas</taxon>
    </lineage>
</organism>